<dbReference type="GO" id="GO:0008783">
    <property type="term" value="F:agmatinase activity"/>
    <property type="evidence" value="ECO:0007669"/>
    <property type="project" value="TreeGrafter"/>
</dbReference>
<dbReference type="GO" id="GO:0033389">
    <property type="term" value="P:putrescine biosynthetic process from arginine, via agmatine"/>
    <property type="evidence" value="ECO:0007669"/>
    <property type="project" value="TreeGrafter"/>
</dbReference>
<accession>A0A4P2VXP4</accession>
<dbReference type="OrthoDB" id="5290471at2"/>
<comment type="similarity">
    <text evidence="6">Belongs to the arginase family.</text>
</comment>
<feature type="binding site" evidence="5">
    <location>
        <position position="181"/>
    </location>
    <ligand>
        <name>Mn(2+)</name>
        <dbReference type="ChEBI" id="CHEBI:29035"/>
        <label>1</label>
    </ligand>
</feature>
<dbReference type="KEGG" id="sbf:JCM31447_28900"/>
<evidence type="ECO:0000256" key="3">
    <source>
        <dbReference type="ARBA" id="ARBA00022808"/>
    </source>
</evidence>
<evidence type="ECO:0000313" key="8">
    <source>
        <dbReference type="Proteomes" id="UP000291236"/>
    </source>
</evidence>
<dbReference type="PANTHER" id="PTHR11358">
    <property type="entry name" value="ARGINASE/AGMATINASE"/>
    <property type="match status" value="1"/>
</dbReference>
<dbReference type="PROSITE" id="PS51409">
    <property type="entry name" value="ARGINASE_2"/>
    <property type="match status" value="1"/>
</dbReference>
<keyword evidence="2" id="KW-0378">Hydrolase</keyword>
<protein>
    <submittedName>
        <fullName evidence="7">Arginase</fullName>
    </submittedName>
</protein>
<feature type="binding site" evidence="5">
    <location>
        <position position="291"/>
    </location>
    <ligand>
        <name>Mn(2+)</name>
        <dbReference type="ChEBI" id="CHEBI:29035"/>
        <label>1</label>
    </ligand>
</feature>
<dbReference type="PRINTS" id="PR00116">
    <property type="entry name" value="ARGINASE"/>
</dbReference>
<dbReference type="GO" id="GO:0046872">
    <property type="term" value="F:metal ion binding"/>
    <property type="evidence" value="ECO:0007669"/>
    <property type="project" value="UniProtKB-KW"/>
</dbReference>
<dbReference type="CDD" id="cd09988">
    <property type="entry name" value="Formimidoylglutamase"/>
    <property type="match status" value="1"/>
</dbReference>
<sequence length="368" mass="41457">MNIDVLKYLEPAKLNFNARAESIASNFSKISLNSKNNHFITEQISDKFIIIGIPDDRGVIANLGNPGAKEGPKFFRESFYKMYDTKIMQKITNSKKLSQNLPSTSVTQDFLSDKITDVGNIILANTIEETHDRLADVIEFLLSNNPRLIFVIGGGHDFTYGSYKGHVKSKENEIIPIINLDAHFDLRPVINNEINSGTAFYRIIKDFNKNIANGKALLEIGIQRERNPHSLFNYAMQNGIKTVEYISLLNIWKENISGNIQIPSEHIHDHIDDCSKFGFERKTGSLHISLCLDIFDQALAPGTSASTPIGAQMKDLSQTFAYFGKSNTCRIMDIAELCPARDTLDQTARLCASIVYRIILLREEYSNR</sequence>
<dbReference type="EMBL" id="AP019368">
    <property type="protein sequence ID" value="BBH54425.1"/>
    <property type="molecule type" value="Genomic_DNA"/>
</dbReference>
<evidence type="ECO:0000256" key="4">
    <source>
        <dbReference type="ARBA" id="ARBA00023211"/>
    </source>
</evidence>
<feature type="binding site" evidence="5">
    <location>
        <position position="185"/>
    </location>
    <ligand>
        <name>Mn(2+)</name>
        <dbReference type="ChEBI" id="CHEBI:29035"/>
        <label>1</label>
    </ligand>
</feature>
<evidence type="ECO:0000256" key="6">
    <source>
        <dbReference type="PROSITE-ProRule" id="PRU00742"/>
    </source>
</evidence>
<dbReference type="Pfam" id="PF00491">
    <property type="entry name" value="Arginase"/>
    <property type="match status" value="1"/>
</dbReference>
<evidence type="ECO:0000313" key="7">
    <source>
        <dbReference type="EMBL" id="BBH54425.1"/>
    </source>
</evidence>
<evidence type="ECO:0000256" key="5">
    <source>
        <dbReference type="PIRSR" id="PIRSR036979-1"/>
    </source>
</evidence>
<feature type="binding site" evidence="5">
    <location>
        <position position="293"/>
    </location>
    <ligand>
        <name>Mn(2+)</name>
        <dbReference type="ChEBI" id="CHEBI:29035"/>
        <label>1</label>
    </ligand>
</feature>
<dbReference type="PANTHER" id="PTHR11358:SF35">
    <property type="entry name" value="FORMIMIDOYLGLUTAMASE"/>
    <property type="match status" value="1"/>
</dbReference>
<gene>
    <name evidence="7" type="ORF">JCM31447_28900</name>
</gene>
<dbReference type="InterPro" id="IPR006035">
    <property type="entry name" value="Ureohydrolase"/>
</dbReference>
<reference evidence="7 8" key="1">
    <citation type="submission" date="2018-12" db="EMBL/GenBank/DDBJ databases">
        <title>Rubrispira sanarue gen. nov., sp., nov., a member of the order Silvanigrellales, isolated from a brackish lake in Hamamatsu Japan.</title>
        <authorList>
            <person name="Maejima Y."/>
            <person name="Iino T."/>
            <person name="Muraguchi Y."/>
            <person name="Fukuda K."/>
            <person name="Nojiri H."/>
            <person name="Ohkuma M."/>
            <person name="Moriuchi R."/>
            <person name="Dohra H."/>
            <person name="Kimbara K."/>
            <person name="Shintani M."/>
        </authorList>
    </citation>
    <scope>NUCLEOTIDE SEQUENCE [LARGE SCALE GENOMIC DNA]</scope>
    <source>
        <strain evidence="7 8">RF1110005</strain>
    </source>
</reference>
<name>A0A4P2VXP4_FLUSA</name>
<evidence type="ECO:0000256" key="1">
    <source>
        <dbReference type="ARBA" id="ARBA00022723"/>
    </source>
</evidence>
<dbReference type="SUPFAM" id="SSF52768">
    <property type="entry name" value="Arginase/deacetylase"/>
    <property type="match status" value="1"/>
</dbReference>
<dbReference type="Gene3D" id="3.40.800.10">
    <property type="entry name" value="Ureohydrolase domain"/>
    <property type="match status" value="1"/>
</dbReference>
<keyword evidence="8" id="KW-1185">Reference proteome</keyword>
<keyword evidence="4 5" id="KW-0464">Manganese</keyword>
<comment type="cofactor">
    <cofactor evidence="5">
        <name>Mn(2+)</name>
        <dbReference type="ChEBI" id="CHEBI:29035"/>
    </cofactor>
    <text evidence="5">Binds 2 manganese ions per subunit.</text>
</comment>
<proteinExistence type="inferred from homology"/>
<keyword evidence="1 5" id="KW-0479">Metal-binding</keyword>
<dbReference type="AlphaFoldDB" id="A0A4P2VXP4"/>
<feature type="binding site" evidence="5">
    <location>
        <position position="183"/>
    </location>
    <ligand>
        <name>Mn(2+)</name>
        <dbReference type="ChEBI" id="CHEBI:29035"/>
        <label>1</label>
    </ligand>
</feature>
<keyword evidence="3" id="KW-0369">Histidine metabolism</keyword>
<dbReference type="GO" id="GO:0006547">
    <property type="term" value="P:L-histidine metabolic process"/>
    <property type="evidence" value="ECO:0007669"/>
    <property type="project" value="UniProtKB-KW"/>
</dbReference>
<dbReference type="RefSeq" id="WP_130612138.1">
    <property type="nucleotide sequence ID" value="NZ_AP019368.1"/>
</dbReference>
<organism evidence="7 8">
    <name type="scientific">Fluviispira sanaruensis</name>
    <dbReference type="NCBI Taxonomy" id="2493639"/>
    <lineage>
        <taxon>Bacteria</taxon>
        <taxon>Pseudomonadati</taxon>
        <taxon>Bdellovibrionota</taxon>
        <taxon>Oligoflexia</taxon>
        <taxon>Silvanigrellales</taxon>
        <taxon>Silvanigrellaceae</taxon>
        <taxon>Fluviispira</taxon>
    </lineage>
</organism>
<dbReference type="Proteomes" id="UP000291236">
    <property type="component" value="Chromosome"/>
</dbReference>
<dbReference type="PIRSF" id="PIRSF036979">
    <property type="entry name" value="Arginase"/>
    <property type="match status" value="1"/>
</dbReference>
<feature type="binding site" evidence="5">
    <location>
        <position position="156"/>
    </location>
    <ligand>
        <name>Mn(2+)</name>
        <dbReference type="ChEBI" id="CHEBI:29035"/>
        <label>1</label>
    </ligand>
</feature>
<evidence type="ECO:0000256" key="2">
    <source>
        <dbReference type="ARBA" id="ARBA00022801"/>
    </source>
</evidence>
<dbReference type="InterPro" id="IPR023696">
    <property type="entry name" value="Ureohydrolase_dom_sf"/>
</dbReference>